<dbReference type="GO" id="GO:0070979">
    <property type="term" value="P:protein K11-linked ubiquitination"/>
    <property type="evidence" value="ECO:0007669"/>
    <property type="project" value="TreeGrafter"/>
</dbReference>
<evidence type="ECO:0000256" key="5">
    <source>
        <dbReference type="ARBA" id="ARBA00022618"/>
    </source>
</evidence>
<accession>A0A9Q1IP82</accession>
<evidence type="ECO:0000256" key="10">
    <source>
        <dbReference type="ARBA" id="ARBA00023306"/>
    </source>
</evidence>
<comment type="pathway">
    <text evidence="2">Protein modification; protein ubiquitination.</text>
</comment>
<dbReference type="EMBL" id="JAINUF010000011">
    <property type="protein sequence ID" value="KAJ8346990.1"/>
    <property type="molecule type" value="Genomic_DNA"/>
</dbReference>
<keyword evidence="8" id="KW-0175">Coiled coil</keyword>
<protein>
    <recommendedName>
        <fullName evidence="4">Anaphase-promoting complex subunit CDC26</fullName>
    </recommendedName>
    <alternativeName>
        <fullName evidence="11">Cell division cycle protein 26 homolog</fullName>
    </alternativeName>
</protein>
<dbReference type="Proteomes" id="UP001152622">
    <property type="component" value="Chromosome 11"/>
</dbReference>
<dbReference type="InterPro" id="IPR018860">
    <property type="entry name" value="APC_suCDC26"/>
</dbReference>
<dbReference type="GO" id="GO:0031145">
    <property type="term" value="P:anaphase-promoting complex-dependent catabolic process"/>
    <property type="evidence" value="ECO:0007669"/>
    <property type="project" value="InterPro"/>
</dbReference>
<name>A0A9Q1IP82_SYNKA</name>
<dbReference type="GO" id="GO:0005680">
    <property type="term" value="C:anaphase-promoting complex"/>
    <property type="evidence" value="ECO:0007669"/>
    <property type="project" value="InterPro"/>
</dbReference>
<dbReference type="AlphaFoldDB" id="A0A9Q1IP82"/>
<evidence type="ECO:0000256" key="1">
    <source>
        <dbReference type="ARBA" id="ARBA00004123"/>
    </source>
</evidence>
<organism evidence="12 13">
    <name type="scientific">Synaphobranchus kaupii</name>
    <name type="common">Kaup's arrowtooth eel</name>
    <dbReference type="NCBI Taxonomy" id="118154"/>
    <lineage>
        <taxon>Eukaryota</taxon>
        <taxon>Metazoa</taxon>
        <taxon>Chordata</taxon>
        <taxon>Craniata</taxon>
        <taxon>Vertebrata</taxon>
        <taxon>Euteleostomi</taxon>
        <taxon>Actinopterygii</taxon>
        <taxon>Neopterygii</taxon>
        <taxon>Teleostei</taxon>
        <taxon>Anguilliformes</taxon>
        <taxon>Synaphobranchidae</taxon>
        <taxon>Synaphobranchus</taxon>
    </lineage>
</organism>
<dbReference type="PANTHER" id="PTHR28579:SF1">
    <property type="entry name" value="ANAPHASE-PROMOTING COMPLEX SUBUNIT CDC26"/>
    <property type="match status" value="1"/>
</dbReference>
<reference evidence="12" key="1">
    <citation type="journal article" date="2023" name="Science">
        <title>Genome structures resolve the early diversification of teleost fishes.</title>
        <authorList>
            <person name="Parey E."/>
            <person name="Louis A."/>
            <person name="Montfort J."/>
            <person name="Bouchez O."/>
            <person name="Roques C."/>
            <person name="Iampietro C."/>
            <person name="Lluch J."/>
            <person name="Castinel A."/>
            <person name="Donnadieu C."/>
            <person name="Desvignes T."/>
            <person name="Floi Bucao C."/>
            <person name="Jouanno E."/>
            <person name="Wen M."/>
            <person name="Mejri S."/>
            <person name="Dirks R."/>
            <person name="Jansen H."/>
            <person name="Henkel C."/>
            <person name="Chen W.J."/>
            <person name="Zahm M."/>
            <person name="Cabau C."/>
            <person name="Klopp C."/>
            <person name="Thompson A.W."/>
            <person name="Robinson-Rechavi M."/>
            <person name="Braasch I."/>
            <person name="Lecointre G."/>
            <person name="Bobe J."/>
            <person name="Postlethwait J.H."/>
            <person name="Berthelot C."/>
            <person name="Roest Crollius H."/>
            <person name="Guiguen Y."/>
        </authorList>
    </citation>
    <scope>NUCLEOTIDE SEQUENCE</scope>
    <source>
        <strain evidence="12">WJC10195</strain>
    </source>
</reference>
<comment type="subcellular location">
    <subcellularLocation>
        <location evidence="1">Nucleus</location>
    </subcellularLocation>
</comment>
<keyword evidence="5" id="KW-0132">Cell division</keyword>
<evidence type="ECO:0000256" key="11">
    <source>
        <dbReference type="ARBA" id="ARBA00032907"/>
    </source>
</evidence>
<comment type="caution">
    <text evidence="12">The sequence shown here is derived from an EMBL/GenBank/DDBJ whole genome shotgun (WGS) entry which is preliminary data.</text>
</comment>
<evidence type="ECO:0000313" key="13">
    <source>
        <dbReference type="Proteomes" id="UP001152622"/>
    </source>
</evidence>
<evidence type="ECO:0000256" key="4">
    <source>
        <dbReference type="ARBA" id="ARBA00018549"/>
    </source>
</evidence>
<evidence type="ECO:0000256" key="2">
    <source>
        <dbReference type="ARBA" id="ARBA00004906"/>
    </source>
</evidence>
<keyword evidence="10" id="KW-0131">Cell cycle</keyword>
<dbReference type="GO" id="GO:0051301">
    <property type="term" value="P:cell division"/>
    <property type="evidence" value="ECO:0007669"/>
    <property type="project" value="UniProtKB-KW"/>
</dbReference>
<evidence type="ECO:0000256" key="8">
    <source>
        <dbReference type="ARBA" id="ARBA00023054"/>
    </source>
</evidence>
<keyword evidence="13" id="KW-1185">Reference proteome</keyword>
<comment type="similarity">
    <text evidence="3">Belongs to the CDC26 family.</text>
</comment>
<evidence type="ECO:0000256" key="6">
    <source>
        <dbReference type="ARBA" id="ARBA00022776"/>
    </source>
</evidence>
<dbReference type="GO" id="GO:0007346">
    <property type="term" value="P:regulation of mitotic cell cycle"/>
    <property type="evidence" value="ECO:0007669"/>
    <property type="project" value="TreeGrafter"/>
</dbReference>
<evidence type="ECO:0000313" key="12">
    <source>
        <dbReference type="EMBL" id="KAJ8346990.1"/>
    </source>
</evidence>
<keyword evidence="7" id="KW-0833">Ubl conjugation pathway</keyword>
<evidence type="ECO:0000256" key="9">
    <source>
        <dbReference type="ARBA" id="ARBA00023242"/>
    </source>
</evidence>
<keyword evidence="9" id="KW-0539">Nucleus</keyword>
<keyword evidence="6" id="KW-0498">Mitosis</keyword>
<evidence type="ECO:0000256" key="7">
    <source>
        <dbReference type="ARBA" id="ARBA00022786"/>
    </source>
</evidence>
<dbReference type="OrthoDB" id="2422341at2759"/>
<gene>
    <name evidence="12" type="ORF">SKAU_G00283910</name>
</gene>
<sequence length="137" mass="14591">MGFGNGGFLTTVYKLQFENAAPQSPTRLELKLDDIEEFDSVKKELESRKKQREEVDVVGVATSGENGRGNGSDVTAQGGAVLTRGLAGPVARFSAAVLLRERGLPMTLPAAGLSSMMMCSSAGGLLQHWDRSMIIFG</sequence>
<proteinExistence type="inferred from homology"/>
<dbReference type="PANTHER" id="PTHR28579">
    <property type="entry name" value="ANAPHASE-PROMOTING COMPLEX SUBUNIT CDC26"/>
    <property type="match status" value="1"/>
</dbReference>
<evidence type="ECO:0000256" key="3">
    <source>
        <dbReference type="ARBA" id="ARBA00007939"/>
    </source>
</evidence>